<dbReference type="CDD" id="cd00075">
    <property type="entry name" value="HATPase"/>
    <property type="match status" value="1"/>
</dbReference>
<dbReference type="GO" id="GO:0004721">
    <property type="term" value="F:phosphoprotein phosphatase activity"/>
    <property type="evidence" value="ECO:0007669"/>
    <property type="project" value="TreeGrafter"/>
</dbReference>
<sequence>MKGLAPKITLAFLFAIVVTLLLYSLILNQSIDEQFNQYIQATIRANNERIANALAFAYEQDGQWYADTGADVATFVKSDNISLRVRDTSNFVVWNSISYHKDLAQLFSLQPDDKIHTITYPISVNREIVGYVDITYLGTIPLTDIDSGFRNSVNKSLISTAIFSTIFAIFLSIIFSSGITMPLMKMTKIAIQLRKGDLKHRMAVGASNDEVSELAIAINHLAETLEREEKLRKNITADIAHELRTPLMTLQGQLEAIIDGILDPTPETLTSCQEEVIRLTSLVSDLEQLTTAESASLELDQEVLSLSDLTHQIVDSFQGQFRQKDIALSFYANKKSYVLADKRKLTQILINLISNALKYSEPTDKVSIKLMQSDDIITLKIIDTGLGISAEDLPYIFERFYRGDKSRNRETGGSGIGLAIVKSLVDAHHWKIEIESTLQKGTTVTLTMPAAQPIDIES</sequence>
<dbReference type="SMART" id="SM00304">
    <property type="entry name" value="HAMP"/>
    <property type="match status" value="1"/>
</dbReference>
<evidence type="ECO:0000256" key="7">
    <source>
        <dbReference type="ARBA" id="ARBA00023012"/>
    </source>
</evidence>
<comment type="subcellular location">
    <subcellularLocation>
        <location evidence="2">Membrane</location>
    </subcellularLocation>
</comment>
<evidence type="ECO:0000313" key="12">
    <source>
        <dbReference type="Proteomes" id="UP000095255"/>
    </source>
</evidence>
<feature type="domain" description="HAMP" evidence="10">
    <location>
        <begin position="177"/>
        <end position="230"/>
    </location>
</feature>
<dbReference type="AlphaFoldDB" id="A0A1E5L7H3"/>
<protein>
    <recommendedName>
        <fullName evidence="3">histidine kinase</fullName>
        <ecNumber evidence="3">2.7.13.3</ecNumber>
    </recommendedName>
</protein>
<keyword evidence="6" id="KW-0418">Kinase</keyword>
<evidence type="ECO:0000256" key="2">
    <source>
        <dbReference type="ARBA" id="ARBA00004370"/>
    </source>
</evidence>
<name>A0A1E5L7H3_9FIRM</name>
<keyword evidence="8" id="KW-1133">Transmembrane helix</keyword>
<dbReference type="EC" id="2.7.13.3" evidence="3"/>
<keyword evidence="7" id="KW-0902">Two-component regulatory system</keyword>
<dbReference type="GO" id="GO:0000155">
    <property type="term" value="F:phosphorelay sensor kinase activity"/>
    <property type="evidence" value="ECO:0007669"/>
    <property type="project" value="InterPro"/>
</dbReference>
<dbReference type="Pfam" id="PF00512">
    <property type="entry name" value="HisKA"/>
    <property type="match status" value="1"/>
</dbReference>
<dbReference type="EMBL" id="MJAT01000007">
    <property type="protein sequence ID" value="OEH86095.1"/>
    <property type="molecule type" value="Genomic_DNA"/>
</dbReference>
<reference evidence="11 12" key="1">
    <citation type="submission" date="2016-09" db="EMBL/GenBank/DDBJ databases">
        <title>Desulfuribacillus arsenicus sp. nov., an obligately anaerobic, dissimilatory arsenic- and antimonate-reducing bacterium isolated from anoxic sediments.</title>
        <authorList>
            <person name="Abin C.A."/>
            <person name="Hollibaugh J.T."/>
        </authorList>
    </citation>
    <scope>NUCLEOTIDE SEQUENCE [LARGE SCALE GENOMIC DNA]</scope>
    <source>
        <strain evidence="11 12">MLFW-2</strain>
    </source>
</reference>
<evidence type="ECO:0000256" key="1">
    <source>
        <dbReference type="ARBA" id="ARBA00000085"/>
    </source>
</evidence>
<gene>
    <name evidence="11" type="ORF">BHU72_14305</name>
</gene>
<organism evidence="11 12">
    <name type="scientific">Desulfuribacillus stibiiarsenatis</name>
    <dbReference type="NCBI Taxonomy" id="1390249"/>
    <lineage>
        <taxon>Bacteria</taxon>
        <taxon>Bacillati</taxon>
        <taxon>Bacillota</taxon>
        <taxon>Desulfuribacillia</taxon>
        <taxon>Desulfuribacillales</taxon>
        <taxon>Desulfuribacillaceae</taxon>
        <taxon>Desulfuribacillus</taxon>
    </lineage>
</organism>
<dbReference type="Gene3D" id="6.10.340.10">
    <property type="match status" value="1"/>
</dbReference>
<evidence type="ECO:0000256" key="4">
    <source>
        <dbReference type="ARBA" id="ARBA00022553"/>
    </source>
</evidence>
<dbReference type="InterPro" id="IPR004358">
    <property type="entry name" value="Sig_transdc_His_kin-like_C"/>
</dbReference>
<dbReference type="PROSITE" id="PS50109">
    <property type="entry name" value="HIS_KIN"/>
    <property type="match status" value="1"/>
</dbReference>
<dbReference type="Gene3D" id="3.30.565.10">
    <property type="entry name" value="Histidine kinase-like ATPase, C-terminal domain"/>
    <property type="match status" value="1"/>
</dbReference>
<comment type="caution">
    <text evidence="11">The sequence shown here is derived from an EMBL/GenBank/DDBJ whole genome shotgun (WGS) entry which is preliminary data.</text>
</comment>
<evidence type="ECO:0000256" key="6">
    <source>
        <dbReference type="ARBA" id="ARBA00022777"/>
    </source>
</evidence>
<evidence type="ECO:0000313" key="11">
    <source>
        <dbReference type="EMBL" id="OEH86095.1"/>
    </source>
</evidence>
<evidence type="ECO:0000256" key="3">
    <source>
        <dbReference type="ARBA" id="ARBA00012438"/>
    </source>
</evidence>
<dbReference type="PANTHER" id="PTHR45453:SF1">
    <property type="entry name" value="PHOSPHATE REGULON SENSOR PROTEIN PHOR"/>
    <property type="match status" value="1"/>
</dbReference>
<dbReference type="InterPro" id="IPR036097">
    <property type="entry name" value="HisK_dim/P_sf"/>
</dbReference>
<evidence type="ECO:0000259" key="9">
    <source>
        <dbReference type="PROSITE" id="PS50109"/>
    </source>
</evidence>
<dbReference type="PROSITE" id="PS50885">
    <property type="entry name" value="HAMP"/>
    <property type="match status" value="1"/>
</dbReference>
<keyword evidence="8" id="KW-0812">Transmembrane</keyword>
<dbReference type="Pfam" id="PF00672">
    <property type="entry name" value="HAMP"/>
    <property type="match status" value="1"/>
</dbReference>
<dbReference type="CDD" id="cd00082">
    <property type="entry name" value="HisKA"/>
    <property type="match status" value="1"/>
</dbReference>
<dbReference type="Proteomes" id="UP000095255">
    <property type="component" value="Unassembled WGS sequence"/>
</dbReference>
<dbReference type="SUPFAM" id="SSF55874">
    <property type="entry name" value="ATPase domain of HSP90 chaperone/DNA topoisomerase II/histidine kinase"/>
    <property type="match status" value="1"/>
</dbReference>
<dbReference type="PANTHER" id="PTHR45453">
    <property type="entry name" value="PHOSPHATE REGULON SENSOR PROTEIN PHOR"/>
    <property type="match status" value="1"/>
</dbReference>
<dbReference type="InterPro" id="IPR036890">
    <property type="entry name" value="HATPase_C_sf"/>
</dbReference>
<dbReference type="GO" id="GO:0016036">
    <property type="term" value="P:cellular response to phosphate starvation"/>
    <property type="evidence" value="ECO:0007669"/>
    <property type="project" value="TreeGrafter"/>
</dbReference>
<dbReference type="SMART" id="SM00388">
    <property type="entry name" value="HisKA"/>
    <property type="match status" value="1"/>
</dbReference>
<feature type="domain" description="Histidine kinase" evidence="9">
    <location>
        <begin position="238"/>
        <end position="452"/>
    </location>
</feature>
<comment type="catalytic activity">
    <reaction evidence="1">
        <text>ATP + protein L-histidine = ADP + protein N-phospho-L-histidine.</text>
        <dbReference type="EC" id="2.7.13.3"/>
    </reaction>
</comment>
<proteinExistence type="predicted"/>
<evidence type="ECO:0000256" key="5">
    <source>
        <dbReference type="ARBA" id="ARBA00022679"/>
    </source>
</evidence>
<dbReference type="SUPFAM" id="SSF158472">
    <property type="entry name" value="HAMP domain-like"/>
    <property type="match status" value="1"/>
</dbReference>
<dbReference type="SUPFAM" id="SSF47384">
    <property type="entry name" value="Homodimeric domain of signal transducing histidine kinase"/>
    <property type="match status" value="1"/>
</dbReference>
<keyword evidence="8" id="KW-0472">Membrane</keyword>
<dbReference type="Pfam" id="PF02518">
    <property type="entry name" value="HATPase_c"/>
    <property type="match status" value="1"/>
</dbReference>
<keyword evidence="12" id="KW-1185">Reference proteome</keyword>
<feature type="transmembrane region" description="Helical" evidence="8">
    <location>
        <begin position="161"/>
        <end position="184"/>
    </location>
</feature>
<keyword evidence="5" id="KW-0808">Transferase</keyword>
<dbReference type="CDD" id="cd06225">
    <property type="entry name" value="HAMP"/>
    <property type="match status" value="1"/>
</dbReference>
<dbReference type="GO" id="GO:0005886">
    <property type="term" value="C:plasma membrane"/>
    <property type="evidence" value="ECO:0007669"/>
    <property type="project" value="TreeGrafter"/>
</dbReference>
<dbReference type="InterPro" id="IPR005467">
    <property type="entry name" value="His_kinase_dom"/>
</dbReference>
<dbReference type="Gene3D" id="1.10.287.130">
    <property type="match status" value="1"/>
</dbReference>
<accession>A0A1E5L7H3</accession>
<evidence type="ECO:0000256" key="8">
    <source>
        <dbReference type="SAM" id="Phobius"/>
    </source>
</evidence>
<dbReference type="OrthoDB" id="9813151at2"/>
<dbReference type="InterPro" id="IPR003660">
    <property type="entry name" value="HAMP_dom"/>
</dbReference>
<dbReference type="InterPro" id="IPR003661">
    <property type="entry name" value="HisK_dim/P_dom"/>
</dbReference>
<dbReference type="PRINTS" id="PR00344">
    <property type="entry name" value="BCTRLSENSOR"/>
</dbReference>
<keyword evidence="4" id="KW-0597">Phosphoprotein</keyword>
<dbReference type="InterPro" id="IPR050351">
    <property type="entry name" value="BphY/WalK/GraS-like"/>
</dbReference>
<dbReference type="STRING" id="1390249.BHU72_14305"/>
<dbReference type="FunFam" id="3.30.565.10:FF:000006">
    <property type="entry name" value="Sensor histidine kinase WalK"/>
    <property type="match status" value="1"/>
</dbReference>
<dbReference type="RefSeq" id="WP_069701522.1">
    <property type="nucleotide sequence ID" value="NZ_MJAT01000007.1"/>
</dbReference>
<dbReference type="SMART" id="SM00387">
    <property type="entry name" value="HATPase_c"/>
    <property type="match status" value="1"/>
</dbReference>
<dbReference type="InterPro" id="IPR003594">
    <property type="entry name" value="HATPase_dom"/>
</dbReference>
<evidence type="ECO:0000259" key="10">
    <source>
        <dbReference type="PROSITE" id="PS50885"/>
    </source>
</evidence>